<keyword evidence="3" id="KW-1185">Reference proteome</keyword>
<evidence type="ECO:0007829" key="4">
    <source>
        <dbReference type="ProteomicsDB" id="A0A338P7C4"/>
    </source>
</evidence>
<evidence type="ECO:0000313" key="1">
    <source>
        <dbReference type="Ensembl" id="ENSMUSP00000156305.2"/>
    </source>
</evidence>
<evidence type="ECO:0000313" key="3">
    <source>
        <dbReference type="Proteomes" id="UP000000589"/>
    </source>
</evidence>
<dbReference type="VEuPathDB" id="HostDB:ENSMUSG00000012114"/>
<keyword evidence="4" id="KW-1267">Proteomics identification</keyword>
<gene>
    <name evidence="1 2" type="primary">Med15</name>
</gene>
<reference evidence="1 3" key="2">
    <citation type="journal article" date="2011" name="PLoS Biol.">
        <title>Modernizing reference genome assemblies.</title>
        <authorList>
            <person name="Church D.M."/>
            <person name="Schneider V.A."/>
            <person name="Graves T."/>
            <person name="Auger K."/>
            <person name="Cunningham F."/>
            <person name="Bouk N."/>
            <person name="Chen H.C."/>
            <person name="Agarwala R."/>
            <person name="McLaren W.M."/>
            <person name="Ritchie G.R."/>
            <person name="Albracht D."/>
            <person name="Kremitzki M."/>
            <person name="Rock S."/>
            <person name="Kotkiewicz H."/>
            <person name="Kremitzki C."/>
            <person name="Wollam A."/>
            <person name="Trani L."/>
            <person name="Fulton L."/>
            <person name="Fulton R."/>
            <person name="Matthews L."/>
            <person name="Whitehead S."/>
            <person name="Chow W."/>
            <person name="Torrance J."/>
            <person name="Dunn M."/>
            <person name="Harden G."/>
            <person name="Threadgold G."/>
            <person name="Wood J."/>
            <person name="Collins J."/>
            <person name="Heath P."/>
            <person name="Griffiths G."/>
            <person name="Pelan S."/>
            <person name="Grafham D."/>
            <person name="Eichler E.E."/>
            <person name="Weinstock G."/>
            <person name="Mardis E.R."/>
            <person name="Wilson R.K."/>
            <person name="Howe K."/>
            <person name="Flicek P."/>
            <person name="Hubbard T."/>
        </authorList>
    </citation>
    <scope>NUCLEOTIDE SEQUENCE [LARGE SCALE GENOMIC DNA]</scope>
    <source>
        <strain evidence="1 3">C57BL/6J</strain>
    </source>
</reference>
<dbReference type="Antibodypedia" id="282">
    <property type="antibodies" value="305 antibodies from 32 providers"/>
</dbReference>
<sequence length="88" mass="9684">MDVSGQETDWRSAAFRQKLVSQMSAKAASPCCPHRHQASRCRPHSRCHLPHSRPHNLAHSPTLMSAPALPHLPAASCLALHHSLLRAQ</sequence>
<dbReference type="GeneTree" id="ENSGT00730000111140"/>
<dbReference type="SMR" id="A0A338P7C4"/>
<protein>
    <submittedName>
        <fullName evidence="1">Mediator complex subunit 15</fullName>
    </submittedName>
</protein>
<accession>A0A338P7C4</accession>
<dbReference type="Proteomes" id="UP000000589">
    <property type="component" value="Chromosome 16"/>
</dbReference>
<reference evidence="1 3" key="1">
    <citation type="journal article" date="2009" name="PLoS Biol.">
        <title>Lineage-specific biology revealed by a finished genome assembly of the mouse.</title>
        <authorList>
            <consortium name="Mouse Genome Sequencing Consortium"/>
            <person name="Church D.M."/>
            <person name="Goodstadt L."/>
            <person name="Hillier L.W."/>
            <person name="Zody M.C."/>
            <person name="Goldstein S."/>
            <person name="She X."/>
            <person name="Bult C.J."/>
            <person name="Agarwala R."/>
            <person name="Cherry J.L."/>
            <person name="DiCuccio M."/>
            <person name="Hlavina W."/>
            <person name="Kapustin Y."/>
            <person name="Meric P."/>
            <person name="Maglott D."/>
            <person name="Birtle Z."/>
            <person name="Marques A.C."/>
            <person name="Graves T."/>
            <person name="Zhou S."/>
            <person name="Teague B."/>
            <person name="Potamousis K."/>
            <person name="Churas C."/>
            <person name="Place M."/>
            <person name="Herschleb J."/>
            <person name="Runnheim R."/>
            <person name="Forrest D."/>
            <person name="Amos-Landgraf J."/>
            <person name="Schwartz D.C."/>
            <person name="Cheng Z."/>
            <person name="Lindblad-Toh K."/>
            <person name="Eichler E.E."/>
            <person name="Ponting C.P."/>
        </authorList>
    </citation>
    <scope>NUCLEOTIDE SEQUENCE [LARGE SCALE GENOMIC DNA]</scope>
    <source>
        <strain evidence="1 3">C57BL/6J</strain>
    </source>
</reference>
<reference evidence="1" key="3">
    <citation type="submission" date="2025-08" db="UniProtKB">
        <authorList>
            <consortium name="Ensembl"/>
        </authorList>
    </citation>
    <scope>IDENTIFICATION</scope>
    <source>
        <strain evidence="1">C57BL/6J</strain>
    </source>
</reference>
<proteinExistence type="evidence at protein level"/>
<dbReference type="Ensembl" id="ENSMUST00000231674.2">
    <property type="protein sequence ID" value="ENSMUSP00000156305.2"/>
    <property type="gene ID" value="ENSMUSG00000012114.18"/>
</dbReference>
<dbReference type="ExpressionAtlas" id="A0A338P7C4">
    <property type="expression patterns" value="baseline and differential"/>
</dbReference>
<name>A0A338P7C4_MOUSE</name>
<dbReference type="AGR" id="MGI:2137379"/>
<dbReference type="MGI" id="MGI:2137379">
    <property type="gene designation" value="Med15"/>
</dbReference>
<reference evidence="1" key="4">
    <citation type="submission" date="2025-09" db="UniProtKB">
        <authorList>
            <consortium name="Ensembl"/>
        </authorList>
    </citation>
    <scope>IDENTIFICATION</scope>
    <source>
        <strain evidence="1">C57BL/6J</strain>
    </source>
</reference>
<dbReference type="Bgee" id="ENSMUSG00000012114">
    <property type="expression patterns" value="Expressed in animal zygote and 252 other cell types or tissues"/>
</dbReference>
<dbReference type="AlphaFoldDB" id="A0A338P7C4"/>
<evidence type="ECO:0000313" key="2">
    <source>
        <dbReference type="MGI" id="MGI:2137379"/>
    </source>
</evidence>
<organism evidence="1 3">
    <name type="scientific">Mus musculus</name>
    <name type="common">Mouse</name>
    <dbReference type="NCBI Taxonomy" id="10090"/>
    <lineage>
        <taxon>Eukaryota</taxon>
        <taxon>Metazoa</taxon>
        <taxon>Chordata</taxon>
        <taxon>Craniata</taxon>
        <taxon>Vertebrata</taxon>
        <taxon>Euteleostomi</taxon>
        <taxon>Mammalia</taxon>
        <taxon>Eutheria</taxon>
        <taxon>Euarchontoglires</taxon>
        <taxon>Glires</taxon>
        <taxon>Rodentia</taxon>
        <taxon>Myomorpha</taxon>
        <taxon>Muroidea</taxon>
        <taxon>Muridae</taxon>
        <taxon>Murinae</taxon>
        <taxon>Mus</taxon>
        <taxon>Mus</taxon>
    </lineage>
</organism>